<keyword evidence="4" id="KW-1185">Reference proteome</keyword>
<evidence type="ECO:0000256" key="1">
    <source>
        <dbReference type="ARBA" id="ARBA00006846"/>
    </source>
</evidence>
<comment type="caution">
    <text evidence="3">The sequence shown here is derived from an EMBL/GenBank/DDBJ whole genome shotgun (WGS) entry which is preliminary data.</text>
</comment>
<dbReference type="AlphaFoldDB" id="A0A498LQT1"/>
<gene>
    <name evidence="2" type="ORF">ROHU_012261</name>
    <name evidence="3" type="ORF">ROHU_030390</name>
</gene>
<dbReference type="Proteomes" id="UP000290572">
    <property type="component" value="Unassembled WGS sequence"/>
</dbReference>
<dbReference type="EMBL" id="QBIY01013173">
    <property type="protein sequence ID" value="RXN10759.1"/>
    <property type="molecule type" value="Genomic_DNA"/>
</dbReference>
<evidence type="ECO:0000313" key="4">
    <source>
        <dbReference type="Proteomes" id="UP000290572"/>
    </source>
</evidence>
<dbReference type="STRING" id="84645.A0A498LQT1"/>
<dbReference type="InterPro" id="IPR009072">
    <property type="entry name" value="Histone-fold"/>
</dbReference>
<dbReference type="InterPro" id="IPR000558">
    <property type="entry name" value="Histone_H2B"/>
</dbReference>
<dbReference type="SUPFAM" id="SSF47113">
    <property type="entry name" value="Histone-fold"/>
    <property type="match status" value="1"/>
</dbReference>
<proteinExistence type="evidence at protein level"/>
<dbReference type="GO" id="GO:0030527">
    <property type="term" value="F:structural constituent of chromatin"/>
    <property type="evidence" value="ECO:0007669"/>
    <property type="project" value="InterPro"/>
</dbReference>
<dbReference type="GO" id="GO:0003677">
    <property type="term" value="F:DNA binding"/>
    <property type="evidence" value="ECO:0007669"/>
    <property type="project" value="InterPro"/>
</dbReference>
<protein>
    <submittedName>
        <fullName evidence="3">Transposase domain-containing protein</fullName>
    </submittedName>
</protein>
<evidence type="ECO:0000313" key="3">
    <source>
        <dbReference type="EMBL" id="RXN10759.1"/>
    </source>
</evidence>
<dbReference type="Gene3D" id="1.10.20.10">
    <property type="entry name" value="Histone, subunit A"/>
    <property type="match status" value="1"/>
</dbReference>
<dbReference type="GO" id="GO:0000786">
    <property type="term" value="C:nucleosome"/>
    <property type="evidence" value="ECO:0007669"/>
    <property type="project" value="InterPro"/>
</dbReference>
<dbReference type="PANTHER" id="PTHR23428">
    <property type="entry name" value="HISTONE H2B"/>
    <property type="match status" value="1"/>
</dbReference>
<dbReference type="GO" id="GO:0046982">
    <property type="term" value="F:protein heterodimerization activity"/>
    <property type="evidence" value="ECO:0007669"/>
    <property type="project" value="InterPro"/>
</dbReference>
<name>A0A498LQT1_LABRO</name>
<dbReference type="EMBL" id="QBIY01013359">
    <property type="protein sequence ID" value="RXN06664.1"/>
    <property type="molecule type" value="Genomic_DNA"/>
</dbReference>
<keyword evidence="5" id="KW-1267">Proteomics identification</keyword>
<reference evidence="3 4" key="1">
    <citation type="submission" date="2018-03" db="EMBL/GenBank/DDBJ databases">
        <title>Draft genome sequence of Rohu Carp (Labeo rohita).</title>
        <authorList>
            <person name="Das P."/>
            <person name="Kushwaha B."/>
            <person name="Joshi C.G."/>
            <person name="Kumar D."/>
            <person name="Nagpure N.S."/>
            <person name="Sahoo L."/>
            <person name="Das S.P."/>
            <person name="Bit A."/>
            <person name="Patnaik S."/>
            <person name="Meher P.K."/>
            <person name="Jayasankar P."/>
            <person name="Koringa P.G."/>
            <person name="Patel N.V."/>
            <person name="Hinsu A.T."/>
            <person name="Kumar R."/>
            <person name="Pandey M."/>
            <person name="Agarwal S."/>
            <person name="Srivastava S."/>
            <person name="Singh M."/>
            <person name="Iquebal M.A."/>
            <person name="Jaiswal S."/>
            <person name="Angadi U.B."/>
            <person name="Kumar N."/>
            <person name="Raza M."/>
            <person name="Shah T.M."/>
            <person name="Rai A."/>
            <person name="Jena J.K."/>
        </authorList>
    </citation>
    <scope>NUCLEOTIDE SEQUENCE [LARGE SCALE GENOMIC DNA]</scope>
    <source>
        <strain evidence="3">DASCIFA01</strain>
        <tissue evidence="3">Testis</tissue>
    </source>
</reference>
<comment type="similarity">
    <text evidence="1">Belongs to the histone H2B family.</text>
</comment>
<sequence length="259" mass="29789">MLHLASDAKGYGCLDECSAFPFENYMQKLKRMVRSGKSPLVQIVKRIRENQDGTTIQSIQRGNAISLKQPDNSIILEDGKCCEVIDKTENDYLCRVFLQPSPLFMEPCESSIIGAYVCQKNNVLQMIPKEKVSQCKRAIKIEQRQRVVYLTILHNHDKMFSVVEFTSDHSVAVIPDAWKEKIDQHLSRYRHVGVLTTYQERDFVAMGIMNSFVNDIFERIAGESSRLAHYNKRERSRPPCVCCCPVNWPNTPCVRAQRL</sequence>
<accession>A0A498LQT1</accession>
<evidence type="ECO:0000313" key="2">
    <source>
        <dbReference type="EMBL" id="RXN06664.1"/>
    </source>
</evidence>
<evidence type="ECO:0007829" key="5">
    <source>
        <dbReference type="PeptideAtlas" id="A0A498LQT1"/>
    </source>
</evidence>
<organism evidence="3 4">
    <name type="scientific">Labeo rohita</name>
    <name type="common">Indian major carp</name>
    <name type="synonym">Cyprinus rohita</name>
    <dbReference type="NCBI Taxonomy" id="84645"/>
    <lineage>
        <taxon>Eukaryota</taxon>
        <taxon>Metazoa</taxon>
        <taxon>Chordata</taxon>
        <taxon>Craniata</taxon>
        <taxon>Vertebrata</taxon>
        <taxon>Euteleostomi</taxon>
        <taxon>Actinopterygii</taxon>
        <taxon>Neopterygii</taxon>
        <taxon>Teleostei</taxon>
        <taxon>Ostariophysi</taxon>
        <taxon>Cypriniformes</taxon>
        <taxon>Cyprinidae</taxon>
        <taxon>Labeoninae</taxon>
        <taxon>Labeonini</taxon>
        <taxon>Labeo</taxon>
    </lineage>
</organism>
<dbReference type="PRINTS" id="PR00621">
    <property type="entry name" value="HISTONEH2B"/>
</dbReference>